<organism evidence="4 5">
    <name type="scientific">Aphanomyces euteiches</name>
    <dbReference type="NCBI Taxonomy" id="100861"/>
    <lineage>
        <taxon>Eukaryota</taxon>
        <taxon>Sar</taxon>
        <taxon>Stramenopiles</taxon>
        <taxon>Oomycota</taxon>
        <taxon>Saprolegniomycetes</taxon>
        <taxon>Saprolegniales</taxon>
        <taxon>Verrucalvaceae</taxon>
        <taxon>Aphanomyces</taxon>
    </lineage>
</organism>
<evidence type="ECO:0000256" key="3">
    <source>
        <dbReference type="SAM" id="Phobius"/>
    </source>
</evidence>
<keyword evidence="3" id="KW-0472">Membrane</keyword>
<protein>
    <recommendedName>
        <fullName evidence="6">Leucine-rich repeat-containing N-terminal plant-type domain-containing protein</fullName>
    </recommendedName>
</protein>
<evidence type="ECO:0000256" key="2">
    <source>
        <dbReference type="ARBA" id="ARBA00022737"/>
    </source>
</evidence>
<comment type="caution">
    <text evidence="4">The sequence shown here is derived from an EMBL/GenBank/DDBJ whole genome shotgun (WGS) entry which is preliminary data.</text>
</comment>
<dbReference type="Gene3D" id="3.80.10.10">
    <property type="entry name" value="Ribonuclease Inhibitor"/>
    <property type="match status" value="1"/>
</dbReference>
<keyword evidence="5" id="KW-1185">Reference proteome</keyword>
<accession>A0A6G0X108</accession>
<evidence type="ECO:0000256" key="1">
    <source>
        <dbReference type="ARBA" id="ARBA00022614"/>
    </source>
</evidence>
<keyword evidence="3" id="KW-1133">Transmembrane helix</keyword>
<sequence>MPVAHQPHRFEHILESKEQQNGRRHGQIRLLHAMFFLFILVISLVLIAPTQASLGFEFRPCSSNATHFCLVDLASRAITREIEPQSVLNLANLSIQAMTTRPSEAYSIDLLSNELVQLPSIDANASFHLVNLSHNKVAAVPTRWPSTLSTLDLSLNRLTSFDFSTMPPSLSNLSLRGNNLTEMELTKTTFPPSLIQLDISDNPQLVLRLDEDALARLVAANFSLVFALDSKKTTKGCTALARIGTQLVCLNLKPTSTTSIHQRSYSPGFLIAVLICTGIFLYGSTACFFTVRVWIASYEDDVRFRRGTICSSARLDD</sequence>
<dbReference type="VEuPathDB" id="FungiDB:AeMF1_021862"/>
<dbReference type="InterPro" id="IPR051071">
    <property type="entry name" value="LRR-bact_E3_ubiq_ligases"/>
</dbReference>
<dbReference type="Proteomes" id="UP000481153">
    <property type="component" value="Unassembled WGS sequence"/>
</dbReference>
<name>A0A6G0X108_9STRA</name>
<dbReference type="InterPro" id="IPR032675">
    <property type="entry name" value="LRR_dom_sf"/>
</dbReference>
<reference evidence="4 5" key="1">
    <citation type="submission" date="2019-07" db="EMBL/GenBank/DDBJ databases">
        <title>Genomics analysis of Aphanomyces spp. identifies a new class of oomycete effector associated with host adaptation.</title>
        <authorList>
            <person name="Gaulin E."/>
        </authorList>
    </citation>
    <scope>NUCLEOTIDE SEQUENCE [LARGE SCALE GENOMIC DNA]</scope>
    <source>
        <strain evidence="4 5">ATCC 201684</strain>
    </source>
</reference>
<proteinExistence type="predicted"/>
<evidence type="ECO:0000313" key="5">
    <source>
        <dbReference type="Proteomes" id="UP000481153"/>
    </source>
</evidence>
<keyword evidence="2" id="KW-0677">Repeat</keyword>
<dbReference type="SUPFAM" id="SSF52075">
    <property type="entry name" value="Outer arm dynein light chain 1"/>
    <property type="match status" value="1"/>
</dbReference>
<keyword evidence="3" id="KW-0812">Transmembrane</keyword>
<dbReference type="AlphaFoldDB" id="A0A6G0X108"/>
<dbReference type="PANTHER" id="PTHR47114">
    <property type="match status" value="1"/>
</dbReference>
<evidence type="ECO:0000313" key="4">
    <source>
        <dbReference type="EMBL" id="KAF0733524.1"/>
    </source>
</evidence>
<keyword evidence="1" id="KW-0433">Leucine-rich repeat</keyword>
<feature type="transmembrane region" description="Helical" evidence="3">
    <location>
        <begin position="269"/>
        <end position="295"/>
    </location>
</feature>
<dbReference type="EMBL" id="VJMJ01000122">
    <property type="protein sequence ID" value="KAF0733524.1"/>
    <property type="molecule type" value="Genomic_DNA"/>
</dbReference>
<feature type="transmembrane region" description="Helical" evidence="3">
    <location>
        <begin position="30"/>
        <end position="49"/>
    </location>
</feature>
<dbReference type="PANTHER" id="PTHR47114:SF2">
    <property type="entry name" value="OLIGODENDROCYTE-MYELIN GLYCOPROTEIN"/>
    <property type="match status" value="1"/>
</dbReference>
<evidence type="ECO:0008006" key="6">
    <source>
        <dbReference type="Google" id="ProtNLM"/>
    </source>
</evidence>
<gene>
    <name evidence="4" type="ORF">Ae201684_009760</name>
</gene>